<dbReference type="SUPFAM" id="SSF56176">
    <property type="entry name" value="FAD-binding/transporter-associated domain-like"/>
    <property type="match status" value="1"/>
</dbReference>
<reference evidence="6" key="1">
    <citation type="submission" date="2021-05" db="EMBL/GenBank/DDBJ databases">
        <authorList>
            <person name="Pietrasiak N."/>
            <person name="Ward R."/>
            <person name="Stajich J.E."/>
            <person name="Kurbessoian T."/>
        </authorList>
    </citation>
    <scope>NUCLEOTIDE SEQUENCE</scope>
    <source>
        <strain evidence="6">UHER 2000/2452</strain>
    </source>
</reference>
<dbReference type="GO" id="GO:0071949">
    <property type="term" value="F:FAD binding"/>
    <property type="evidence" value="ECO:0007669"/>
    <property type="project" value="InterPro"/>
</dbReference>
<feature type="domain" description="FAD-binding PCMH-type" evidence="5">
    <location>
        <begin position="40"/>
        <end position="219"/>
    </location>
</feature>
<accession>A0A951Q754</accession>
<reference evidence="6" key="2">
    <citation type="journal article" date="2022" name="Microbiol. Resour. Announc.">
        <title>Metagenome Sequencing to Explore Phylogenomics of Terrestrial Cyanobacteria.</title>
        <authorList>
            <person name="Ward R.D."/>
            <person name="Stajich J.E."/>
            <person name="Johansen J.R."/>
            <person name="Huntemann M."/>
            <person name="Clum A."/>
            <person name="Foster B."/>
            <person name="Foster B."/>
            <person name="Roux S."/>
            <person name="Palaniappan K."/>
            <person name="Varghese N."/>
            <person name="Mukherjee S."/>
            <person name="Reddy T.B.K."/>
            <person name="Daum C."/>
            <person name="Copeland A."/>
            <person name="Chen I.A."/>
            <person name="Ivanova N.N."/>
            <person name="Kyrpides N.C."/>
            <person name="Shapiro N."/>
            <person name="Eloe-Fadrosh E.A."/>
            <person name="Pietrasiak N."/>
        </authorList>
    </citation>
    <scope>NUCLEOTIDE SEQUENCE</scope>
    <source>
        <strain evidence="6">UHER 2000/2452</strain>
    </source>
</reference>
<dbReference type="AlphaFoldDB" id="A0A951Q754"/>
<dbReference type="InterPro" id="IPR036318">
    <property type="entry name" value="FAD-bd_PCMH-like_sf"/>
</dbReference>
<dbReference type="InterPro" id="IPR016164">
    <property type="entry name" value="FAD-linked_Oxase-like_C"/>
</dbReference>
<dbReference type="InterPro" id="IPR004113">
    <property type="entry name" value="FAD-bd_oxidored_4_C"/>
</dbReference>
<name>A0A951Q754_9CYAN</name>
<keyword evidence="4" id="KW-0560">Oxidoreductase</keyword>
<dbReference type="PROSITE" id="PS51387">
    <property type="entry name" value="FAD_PCMH"/>
    <property type="match status" value="1"/>
</dbReference>
<evidence type="ECO:0000313" key="7">
    <source>
        <dbReference type="Proteomes" id="UP000757435"/>
    </source>
</evidence>
<dbReference type="GO" id="GO:0016491">
    <property type="term" value="F:oxidoreductase activity"/>
    <property type="evidence" value="ECO:0007669"/>
    <property type="project" value="UniProtKB-KW"/>
</dbReference>
<dbReference type="SUPFAM" id="SSF55103">
    <property type="entry name" value="FAD-linked oxidases, C-terminal domain"/>
    <property type="match status" value="1"/>
</dbReference>
<evidence type="ECO:0000256" key="2">
    <source>
        <dbReference type="ARBA" id="ARBA00022630"/>
    </source>
</evidence>
<dbReference type="Proteomes" id="UP000757435">
    <property type="component" value="Unassembled WGS sequence"/>
</dbReference>
<evidence type="ECO:0000259" key="5">
    <source>
        <dbReference type="PROSITE" id="PS51387"/>
    </source>
</evidence>
<dbReference type="InterPro" id="IPR016169">
    <property type="entry name" value="FAD-bd_PCMH_sub2"/>
</dbReference>
<gene>
    <name evidence="6" type="ORF">KME15_04890</name>
</gene>
<dbReference type="Pfam" id="PF01565">
    <property type="entry name" value="FAD_binding_4"/>
    <property type="match status" value="1"/>
</dbReference>
<evidence type="ECO:0000313" key="6">
    <source>
        <dbReference type="EMBL" id="MBW4657987.1"/>
    </source>
</evidence>
<dbReference type="Pfam" id="PF02913">
    <property type="entry name" value="FAD-oxidase_C"/>
    <property type="match status" value="1"/>
</dbReference>
<sequence length="441" mass="47081">MSAIAQTFEHILGADAVCSWETLNAIQPSLQSQIAQAITPETQIDCIIYPSTLAELAEAIACAHTQRWRVLLCGSGSKLHWGGLAQGIQVVISTARMNRLIEHAAGDMTVTVEAGMRFVELQALLAKSGQFLTADPAYPQIATVGGIVATADTGALRQRYGGIREFLIGISIARTDGQTAKAGGRVVKNVAGYDLMKLFTGSYGTLGAIGELTFRLYPLPAASRTVVLTGDAEAIAQATSTLRASGLTPTAIELLSAEAVKALFGSRGADLGLIARFQGIEISVEKQTEQVLKISQTLGLSSVDLTDDPENSLWHQRQELMEHRPPEPQIFCKIGVLPARVVETLVKLAGLPDLAPAIATFHASSGLGTVRCSASLQSILDLRQICQAQSGFLTVLEAPIAIKQKLDVWGYSGNSLEIMRRLKQQFDSENLFSPGRFVGGI</sequence>
<evidence type="ECO:0000256" key="4">
    <source>
        <dbReference type="ARBA" id="ARBA00023002"/>
    </source>
</evidence>
<keyword evidence="2" id="KW-0285">Flavoprotein</keyword>
<protein>
    <submittedName>
        <fullName evidence="6">FAD-binding oxidoreductase</fullName>
    </submittedName>
</protein>
<dbReference type="InterPro" id="IPR006094">
    <property type="entry name" value="Oxid_FAD_bind_N"/>
</dbReference>
<evidence type="ECO:0000256" key="1">
    <source>
        <dbReference type="ARBA" id="ARBA00001974"/>
    </source>
</evidence>
<dbReference type="InterPro" id="IPR016166">
    <property type="entry name" value="FAD-bd_PCMH"/>
</dbReference>
<comment type="cofactor">
    <cofactor evidence="1">
        <name>FAD</name>
        <dbReference type="ChEBI" id="CHEBI:57692"/>
    </cofactor>
</comment>
<dbReference type="PANTHER" id="PTHR11748">
    <property type="entry name" value="D-LACTATE DEHYDROGENASE"/>
    <property type="match status" value="1"/>
</dbReference>
<dbReference type="EMBL" id="JAHHHD010000003">
    <property type="protein sequence ID" value="MBW4657987.1"/>
    <property type="molecule type" value="Genomic_DNA"/>
</dbReference>
<dbReference type="PANTHER" id="PTHR11748:SF103">
    <property type="entry name" value="GLYCOLATE OXIDASE SUBUNIT GLCE"/>
    <property type="match status" value="1"/>
</dbReference>
<organism evidence="6 7">
    <name type="scientific">Drouetiella hepatica Uher 2000/2452</name>
    <dbReference type="NCBI Taxonomy" id="904376"/>
    <lineage>
        <taxon>Bacteria</taxon>
        <taxon>Bacillati</taxon>
        <taxon>Cyanobacteriota</taxon>
        <taxon>Cyanophyceae</taxon>
        <taxon>Oculatellales</taxon>
        <taxon>Oculatellaceae</taxon>
        <taxon>Drouetiella</taxon>
    </lineage>
</organism>
<dbReference type="Gene3D" id="3.30.465.10">
    <property type="match status" value="1"/>
</dbReference>
<evidence type="ECO:0000256" key="3">
    <source>
        <dbReference type="ARBA" id="ARBA00022827"/>
    </source>
</evidence>
<proteinExistence type="predicted"/>
<comment type="caution">
    <text evidence="6">The sequence shown here is derived from an EMBL/GenBank/DDBJ whole genome shotgun (WGS) entry which is preliminary data.</text>
</comment>
<keyword evidence="3" id="KW-0274">FAD</keyword>